<dbReference type="KEGG" id="cnk:EG343_01775"/>
<name>A0AAD0YHD0_CHRNA</name>
<accession>A0AAD0YHD0</accession>
<protein>
    <submittedName>
        <fullName evidence="1">Uncharacterized protein</fullName>
    </submittedName>
</protein>
<evidence type="ECO:0000313" key="2">
    <source>
        <dbReference type="Proteomes" id="UP000278288"/>
    </source>
</evidence>
<reference evidence="1 2" key="1">
    <citation type="submission" date="2018-11" db="EMBL/GenBank/DDBJ databases">
        <title>Proposal to divide the Flavobacteriaceae and reorganize its genera based on Amino Acid Identity values calculated from whole genome sequences.</title>
        <authorList>
            <person name="Nicholson A.C."/>
            <person name="Gulvik C.A."/>
            <person name="Whitney A.M."/>
            <person name="Humrighouse B.W."/>
            <person name="Bell M."/>
            <person name="Holmes B."/>
            <person name="Steigerwalt A.G."/>
            <person name="Villarma A."/>
            <person name="Sheth M."/>
            <person name="Batra D."/>
            <person name="Pryor J."/>
            <person name="Bernardet J.-F."/>
            <person name="Hugo C."/>
            <person name="Kampfer P."/>
            <person name="Newman J."/>
            <person name="McQuiston J.R."/>
        </authorList>
    </citation>
    <scope>NUCLEOTIDE SEQUENCE [LARGE SCALE GENOMIC DNA]</scope>
    <source>
        <strain evidence="1 2">G0041</strain>
    </source>
</reference>
<proteinExistence type="predicted"/>
<gene>
    <name evidence="1" type="ORF">EG343_01775</name>
</gene>
<dbReference type="Proteomes" id="UP000278288">
    <property type="component" value="Chromosome"/>
</dbReference>
<dbReference type="AlphaFoldDB" id="A0AAD0YHD0"/>
<evidence type="ECO:0000313" key="1">
    <source>
        <dbReference type="EMBL" id="AZA89445.1"/>
    </source>
</evidence>
<organism evidence="1 2">
    <name type="scientific">Chryseobacterium nakagawai</name>
    <dbReference type="NCBI Taxonomy" id="1241982"/>
    <lineage>
        <taxon>Bacteria</taxon>
        <taxon>Pseudomonadati</taxon>
        <taxon>Bacteroidota</taxon>
        <taxon>Flavobacteriia</taxon>
        <taxon>Flavobacteriales</taxon>
        <taxon>Weeksellaceae</taxon>
        <taxon>Chryseobacterium group</taxon>
        <taxon>Chryseobacterium</taxon>
    </lineage>
</organism>
<keyword evidence="2" id="KW-1185">Reference proteome</keyword>
<dbReference type="EMBL" id="CP033923">
    <property type="protein sequence ID" value="AZA89445.1"/>
    <property type="molecule type" value="Genomic_DNA"/>
</dbReference>
<sequence length="205" mass="24599">MTWEYYKNLKKADVIIYNEGAKDILLPIDLKSLKPHFENECSMIDYEFPYPSFGLTLLVENEHEKMFGSIHNIEVSGNNNFNRIVLERQEINNGYLDFIKKWDESNKISDLDFAKKNYYLYNNLVFIKSKQKIKFQIAVNFDNITNQKYIYYYYPIDWGKKIEVMLSTCIDSDTYNYLTERQKQELKKYEFFTGNLRSNIIVLNQ</sequence>